<evidence type="ECO:0000256" key="8">
    <source>
        <dbReference type="SAM" id="Coils"/>
    </source>
</evidence>
<comment type="function">
    <text evidence="7">Component of the Mediator complex, a coactivator involved in the regulated transcription of nearly all RNA polymerase II-dependent genes. Mediator functions as a bridge to convey information from gene-specific regulatory proteins to the basal RNA polymerase II transcription machinery. Mediator is recruited to promoters by direct interactions with regulatory proteins and serves as a scaffold for the assembly of a functional preinitiation complex with RNA polymerase II and the general transcription factors.</text>
</comment>
<dbReference type="GO" id="GO:0016592">
    <property type="term" value="C:mediator complex"/>
    <property type="evidence" value="ECO:0007669"/>
    <property type="project" value="InterPro"/>
</dbReference>
<dbReference type="Proteomes" id="UP000557566">
    <property type="component" value="Unassembled WGS sequence"/>
</dbReference>
<evidence type="ECO:0000256" key="3">
    <source>
        <dbReference type="ARBA" id="ARBA00023015"/>
    </source>
</evidence>
<dbReference type="AlphaFoldDB" id="A0A8H4PQB7"/>
<feature type="compositionally biased region" description="Low complexity" evidence="9">
    <location>
        <begin position="45"/>
        <end position="59"/>
    </location>
</feature>
<comment type="caution">
    <text evidence="10">The sequence shown here is derived from an EMBL/GenBank/DDBJ whole genome shotgun (WGS) entry which is preliminary data.</text>
</comment>
<reference evidence="10 11" key="1">
    <citation type="journal article" date="2020" name="Genome Biol. Evol.">
        <title>A new high-quality draft genome assembly of the Chinese cordyceps Ophiocordyceps sinensis.</title>
        <authorList>
            <person name="Shu R."/>
            <person name="Zhang J."/>
            <person name="Meng Q."/>
            <person name="Zhang H."/>
            <person name="Zhou G."/>
            <person name="Li M."/>
            <person name="Wu P."/>
            <person name="Zhao Y."/>
            <person name="Chen C."/>
            <person name="Qin Q."/>
        </authorList>
    </citation>
    <scope>NUCLEOTIDE SEQUENCE [LARGE SCALE GENOMIC DNA]</scope>
    <source>
        <strain evidence="10 11">IOZ07</strain>
    </source>
</reference>
<keyword evidence="3 7" id="KW-0805">Transcription regulation</keyword>
<name>A0A8H4PQB7_9HYPO</name>
<protein>
    <recommendedName>
        <fullName evidence="7">Mediator of RNA polymerase II transcription subunit 9</fullName>
    </recommendedName>
    <alternativeName>
        <fullName evidence="7">Mediator complex subunit 9</fullName>
    </alternativeName>
</protein>
<feature type="region of interest" description="Disordered" evidence="9">
    <location>
        <begin position="41"/>
        <end position="60"/>
    </location>
</feature>
<evidence type="ECO:0000313" key="11">
    <source>
        <dbReference type="Proteomes" id="UP000557566"/>
    </source>
</evidence>
<evidence type="ECO:0000256" key="1">
    <source>
        <dbReference type="ARBA" id="ARBA00004123"/>
    </source>
</evidence>
<comment type="subcellular location">
    <subcellularLocation>
        <location evidence="1 7">Nucleus</location>
    </subcellularLocation>
</comment>
<keyword evidence="11" id="KW-1185">Reference proteome</keyword>
<sequence>MAAPRQQHPLALPPTLSPDDLDTLSELSIILAKVRAGIQSSAGIATGTGATPGPGPAATNGQQLSFKDVPGATDGLKHKLQHARAQVRALPDMERSIDEQRLEISELEARIKQQRALLEHLRDAGVSFAKDDGGAGDVKMGM</sequence>
<feature type="coiled-coil region" evidence="8">
    <location>
        <begin position="90"/>
        <end position="124"/>
    </location>
</feature>
<keyword evidence="5 7" id="KW-0804">Transcription</keyword>
<evidence type="ECO:0000256" key="5">
    <source>
        <dbReference type="ARBA" id="ARBA00023163"/>
    </source>
</evidence>
<evidence type="ECO:0000256" key="9">
    <source>
        <dbReference type="SAM" id="MobiDB-lite"/>
    </source>
</evidence>
<dbReference type="EMBL" id="JAAVMX010000005">
    <property type="protein sequence ID" value="KAF4508478.1"/>
    <property type="molecule type" value="Genomic_DNA"/>
</dbReference>
<keyword evidence="4 7" id="KW-0010">Activator</keyword>
<accession>A0A8H4PQB7</accession>
<proteinExistence type="inferred from homology"/>
<dbReference type="GO" id="GO:0003712">
    <property type="term" value="F:transcription coregulator activity"/>
    <property type="evidence" value="ECO:0007669"/>
    <property type="project" value="InterPro"/>
</dbReference>
<gene>
    <name evidence="7" type="primary">MED9</name>
    <name evidence="10" type="ORF">G6O67_004849</name>
</gene>
<evidence type="ECO:0000256" key="4">
    <source>
        <dbReference type="ARBA" id="ARBA00023159"/>
    </source>
</evidence>
<keyword evidence="8" id="KW-0175">Coiled coil</keyword>
<dbReference type="Pfam" id="PF07544">
    <property type="entry name" value="Med9"/>
    <property type="match status" value="1"/>
</dbReference>
<comment type="subunit">
    <text evidence="7">Component of the Mediator complex.</text>
</comment>
<evidence type="ECO:0000313" key="10">
    <source>
        <dbReference type="EMBL" id="KAF4508478.1"/>
    </source>
</evidence>
<dbReference type="OrthoDB" id="5414694at2759"/>
<organism evidence="10 11">
    <name type="scientific">Ophiocordyceps sinensis</name>
    <dbReference type="NCBI Taxonomy" id="72228"/>
    <lineage>
        <taxon>Eukaryota</taxon>
        <taxon>Fungi</taxon>
        <taxon>Dikarya</taxon>
        <taxon>Ascomycota</taxon>
        <taxon>Pezizomycotina</taxon>
        <taxon>Sordariomycetes</taxon>
        <taxon>Hypocreomycetidae</taxon>
        <taxon>Hypocreales</taxon>
        <taxon>Ophiocordycipitaceae</taxon>
        <taxon>Ophiocordyceps</taxon>
    </lineage>
</organism>
<keyword evidence="6 7" id="KW-0539">Nucleus</keyword>
<dbReference type="InterPro" id="IPR011425">
    <property type="entry name" value="Med9"/>
</dbReference>
<evidence type="ECO:0000256" key="7">
    <source>
        <dbReference type="RuleBase" id="RU364145"/>
    </source>
</evidence>
<evidence type="ECO:0000256" key="6">
    <source>
        <dbReference type="ARBA" id="ARBA00023242"/>
    </source>
</evidence>
<evidence type="ECO:0000256" key="2">
    <source>
        <dbReference type="ARBA" id="ARBA00008089"/>
    </source>
</evidence>
<comment type="similarity">
    <text evidence="2 7">Belongs to the Mediator complex subunit 9 family.</text>
</comment>
<dbReference type="GO" id="GO:0006357">
    <property type="term" value="P:regulation of transcription by RNA polymerase II"/>
    <property type="evidence" value="ECO:0007669"/>
    <property type="project" value="InterPro"/>
</dbReference>